<dbReference type="Pfam" id="PF05401">
    <property type="entry name" value="NodS"/>
    <property type="match status" value="1"/>
</dbReference>
<dbReference type="KEGG" id="alam:RT761_00903"/>
<evidence type="ECO:0000313" key="1">
    <source>
        <dbReference type="EMBL" id="QPM67691.1"/>
    </source>
</evidence>
<keyword evidence="1" id="KW-0808">Transferase</keyword>
<dbReference type="InterPro" id="IPR029063">
    <property type="entry name" value="SAM-dependent_MTases_sf"/>
</dbReference>
<keyword evidence="1" id="KW-0489">Methyltransferase</keyword>
<organism evidence="1 2">
    <name type="scientific">Atribacter laminatus</name>
    <dbReference type="NCBI Taxonomy" id="2847778"/>
    <lineage>
        <taxon>Bacteria</taxon>
        <taxon>Pseudomonadati</taxon>
        <taxon>Atribacterota</taxon>
        <taxon>Atribacteria</taxon>
        <taxon>Atribacterales</taxon>
        <taxon>Atribacteraceae</taxon>
        <taxon>Atribacter</taxon>
    </lineage>
</organism>
<dbReference type="AlphaFoldDB" id="A0A7T1AKP8"/>
<gene>
    <name evidence="1" type="primary">ubiG_2</name>
    <name evidence="1" type="ORF">RT761_00903</name>
</gene>
<evidence type="ECO:0000313" key="2">
    <source>
        <dbReference type="Proteomes" id="UP000594463"/>
    </source>
</evidence>
<dbReference type="CDD" id="cd02440">
    <property type="entry name" value="AdoMet_MTases"/>
    <property type="match status" value="1"/>
</dbReference>
<keyword evidence="2" id="KW-1185">Reference proteome</keyword>
<keyword evidence="1" id="KW-0830">Ubiquinone</keyword>
<dbReference type="PANTHER" id="PTHR43861:SF1">
    <property type="entry name" value="TRANS-ACONITATE 2-METHYLTRANSFERASE"/>
    <property type="match status" value="1"/>
</dbReference>
<dbReference type="EMBL" id="CP065383">
    <property type="protein sequence ID" value="QPM67691.1"/>
    <property type="molecule type" value="Genomic_DNA"/>
</dbReference>
<dbReference type="EC" id="2.1.1.222" evidence="1"/>
<dbReference type="GO" id="GO:0008757">
    <property type="term" value="F:S-adenosylmethionine-dependent methyltransferase activity"/>
    <property type="evidence" value="ECO:0007669"/>
    <property type="project" value="InterPro"/>
</dbReference>
<accession>A0A7T1AKP8</accession>
<protein>
    <submittedName>
        <fullName evidence="1">Ubiquinone biosynthesis O-methyltransferase</fullName>
        <ecNumber evidence="1">2.1.1.222</ecNumber>
    </submittedName>
</protein>
<dbReference type="PANTHER" id="PTHR43861">
    <property type="entry name" value="TRANS-ACONITATE 2-METHYLTRANSFERASE-RELATED"/>
    <property type="match status" value="1"/>
</dbReference>
<dbReference type="Gene3D" id="3.40.50.150">
    <property type="entry name" value="Vaccinia Virus protein VP39"/>
    <property type="match status" value="1"/>
</dbReference>
<dbReference type="Proteomes" id="UP000594463">
    <property type="component" value="Chromosome"/>
</dbReference>
<dbReference type="InterPro" id="IPR008715">
    <property type="entry name" value="SAM-MeTfrase_NodS-like"/>
</dbReference>
<proteinExistence type="predicted"/>
<dbReference type="GO" id="GO:0009312">
    <property type="term" value="P:oligosaccharide biosynthetic process"/>
    <property type="evidence" value="ECO:0007669"/>
    <property type="project" value="InterPro"/>
</dbReference>
<dbReference type="GO" id="GO:0032259">
    <property type="term" value="P:methylation"/>
    <property type="evidence" value="ECO:0007669"/>
    <property type="project" value="UniProtKB-KW"/>
</dbReference>
<reference evidence="1 2" key="1">
    <citation type="journal article" date="2021" name="Nat. Commun.">
        <title>Isolation of a member of the candidate phylum Atribacteria reveals a unique cell membrane structure.</title>
        <authorList>
            <person name="Taiki K."/>
            <person name="Nobu M.K."/>
            <person name="Kusada H."/>
            <person name="Meng X.-Y."/>
            <person name="Hosoki N."/>
            <person name="Uematsu K."/>
            <person name="Yoshioka H."/>
            <person name="Kamagata Y."/>
            <person name="Tamaki H."/>
        </authorList>
    </citation>
    <scope>NUCLEOTIDE SEQUENCE [LARGE SCALE GENOMIC DNA]</scope>
    <source>
        <strain evidence="1 2">RT761</strain>
    </source>
</reference>
<sequence>MKFNDLLRRTKSNLENLGWRLLTPFLQLYFNEKHFEELYKKKPDPWNYENYEFEKEKYQKTLELIPSDVQTIWEVGCSEGLFTQLLLSKGKEVFGVDISETALLRAQERFKDFGDKIHLQKLDITREDIDGTFDLVLASEILYYLGGKNILLPLEEKFYRHLRPGGYLLLCHFYPSGKIIHDIFRENNRFQEVSEKVTHHPHRDYIITLLKRQ</sequence>
<dbReference type="RefSeq" id="WP_218112880.1">
    <property type="nucleotide sequence ID" value="NZ_CP065383.1"/>
</dbReference>
<dbReference type="SUPFAM" id="SSF53335">
    <property type="entry name" value="S-adenosyl-L-methionine-dependent methyltransferases"/>
    <property type="match status" value="1"/>
</dbReference>
<dbReference type="GO" id="GO:0102208">
    <property type="term" value="F:2-polyprenyl-6-hydroxyphenol methylase activity"/>
    <property type="evidence" value="ECO:0007669"/>
    <property type="project" value="UniProtKB-EC"/>
</dbReference>
<name>A0A7T1AKP8_ATRLM</name>